<evidence type="ECO:0000313" key="3">
    <source>
        <dbReference type="EMBL" id="RZS37787.1"/>
    </source>
</evidence>
<evidence type="ECO:0000256" key="1">
    <source>
        <dbReference type="SAM" id="SignalP"/>
    </source>
</evidence>
<dbReference type="OrthoDB" id="9812672at2"/>
<gene>
    <name evidence="3" type="ORF">EV193_105346</name>
</gene>
<dbReference type="Gene3D" id="3.40.50.1820">
    <property type="entry name" value="alpha/beta hydrolase"/>
    <property type="match status" value="1"/>
</dbReference>
<dbReference type="InterPro" id="IPR029058">
    <property type="entry name" value="AB_hydrolase_fold"/>
</dbReference>
<comment type="caution">
    <text evidence="3">The sequence shown here is derived from an EMBL/GenBank/DDBJ whole genome shotgun (WGS) entry which is preliminary data.</text>
</comment>
<feature type="domain" description="PET hydrolase/cutinase-like" evidence="2">
    <location>
        <begin position="48"/>
        <end position="256"/>
    </location>
</feature>
<protein>
    <recommendedName>
        <fullName evidence="2">PET hydrolase/cutinase-like domain-containing protein</fullName>
    </recommendedName>
</protein>
<feature type="chain" id="PRO_5020512430" description="PET hydrolase/cutinase-like domain-containing protein" evidence="1">
    <location>
        <begin position="26"/>
        <end position="283"/>
    </location>
</feature>
<dbReference type="SUPFAM" id="SSF53474">
    <property type="entry name" value="alpha/beta-Hydrolases"/>
    <property type="match status" value="1"/>
</dbReference>
<reference evidence="3 4" key="1">
    <citation type="submission" date="2019-02" db="EMBL/GenBank/DDBJ databases">
        <title>Genomic Encyclopedia of Type Strains, Phase IV (KMG-IV): sequencing the most valuable type-strain genomes for metagenomic binning, comparative biology and taxonomic classification.</title>
        <authorList>
            <person name="Goeker M."/>
        </authorList>
    </citation>
    <scope>NUCLEOTIDE SEQUENCE [LARGE SCALE GENOMIC DNA]</scope>
    <source>
        <strain evidence="3 4">DSM 101727</strain>
    </source>
</reference>
<evidence type="ECO:0000313" key="4">
    <source>
        <dbReference type="Proteomes" id="UP000294257"/>
    </source>
</evidence>
<dbReference type="Proteomes" id="UP000294257">
    <property type="component" value="Unassembled WGS sequence"/>
</dbReference>
<name>A0A4Q7KNA4_9PSEU</name>
<organism evidence="3 4">
    <name type="scientific">Herbihabitans rhizosphaerae</name>
    <dbReference type="NCBI Taxonomy" id="1872711"/>
    <lineage>
        <taxon>Bacteria</taxon>
        <taxon>Bacillati</taxon>
        <taxon>Actinomycetota</taxon>
        <taxon>Actinomycetes</taxon>
        <taxon>Pseudonocardiales</taxon>
        <taxon>Pseudonocardiaceae</taxon>
        <taxon>Herbihabitans</taxon>
    </lineage>
</organism>
<keyword evidence="1" id="KW-0732">Signal</keyword>
<proteinExistence type="predicted"/>
<dbReference type="RefSeq" id="WP_130345228.1">
    <property type="nucleotide sequence ID" value="NZ_SGWQ01000005.1"/>
</dbReference>
<keyword evidence="4" id="KW-1185">Reference proteome</keyword>
<dbReference type="EMBL" id="SGWQ01000005">
    <property type="protein sequence ID" value="RZS37787.1"/>
    <property type="molecule type" value="Genomic_DNA"/>
</dbReference>
<dbReference type="AlphaFoldDB" id="A0A4Q7KNA4"/>
<sequence>MIKRLCVPVALAIAATALVLPVATAAPAPPSTVADVPPSFYEKPGPSAVTVVKGGPDHTLFYPTDLGAGGTQHPVLIWGNGTGVDTKPYDSALRHLASWGFVVAAANTKRSGSGKEMLAGARFMIEEDKRPGSVFEGKIDETKIGAAGHSQGGGGAINAGADPMVKTTIPLQPGPQGTVGALKGPALFVAGQVDVIVPSWFVRSRYSQAGHVPAVFAELKGSDHFFPGETRVRMVGVVTAWFRYWLSGDQQAKRIFFGPDYSLGADPAWSATARNAKAEQIAR</sequence>
<dbReference type="InterPro" id="IPR041127">
    <property type="entry name" value="PET_hydrolase/cutinase-like"/>
</dbReference>
<feature type="signal peptide" evidence="1">
    <location>
        <begin position="1"/>
        <end position="25"/>
    </location>
</feature>
<dbReference type="Pfam" id="PF12740">
    <property type="entry name" value="PETase"/>
    <property type="match status" value="1"/>
</dbReference>
<evidence type="ECO:0000259" key="2">
    <source>
        <dbReference type="Pfam" id="PF12740"/>
    </source>
</evidence>
<accession>A0A4Q7KNA4</accession>